<dbReference type="InterPro" id="IPR010730">
    <property type="entry name" value="HET"/>
</dbReference>
<dbReference type="Proteomes" id="UP001175228">
    <property type="component" value="Unassembled WGS sequence"/>
</dbReference>
<organism evidence="2 3">
    <name type="scientific">Armillaria luteobubalina</name>
    <dbReference type="NCBI Taxonomy" id="153913"/>
    <lineage>
        <taxon>Eukaryota</taxon>
        <taxon>Fungi</taxon>
        <taxon>Dikarya</taxon>
        <taxon>Basidiomycota</taxon>
        <taxon>Agaricomycotina</taxon>
        <taxon>Agaricomycetes</taxon>
        <taxon>Agaricomycetidae</taxon>
        <taxon>Agaricales</taxon>
        <taxon>Marasmiineae</taxon>
        <taxon>Physalacriaceae</taxon>
        <taxon>Armillaria</taxon>
    </lineage>
</organism>
<sequence length="555" mass="63197">MSTIIFQISLESLAPSGSLSVLDITPVATPGRSRLIDCAQYIRDRTLSIHEFPDFPVTECTYAAISYIWRGNSVDKSTVGPRFSVAGAEDGDPIGVDVLVHPCTAALREGAKYIWLDRLCIMQTSKKDKHWQIGQMFDIYKRCALCIVLPGGVQRLVRLDEHTTWINRGWTLQETLAPPRVEVVYSWKWESGMYYHDRGVRGNIIQLIPGESAMTPLSNVFSLYGSEPMNFFPSADGSHITFRTELFGLLCSPSSNVMLEQTTEMHWLKTVPETAVTLTFEHPQSIWRSALFRTSNRPVDMVFSIMGLFGVTLDTRKFGKDDRLGATIVLMQAILHRGGRAYWLGAAPYLPVNPRLSTLSVFPHTDVRGQVLFDFGSRVANEETRRSHKRTILDTRRVEMPMGTMDDAGYLTISRKSLRIYPLSNTKELRQDHWQDFDHLHLMDEPPRSCLNLSAINGTGWKFYKDPGDSDKNSPRAFAVLLGWFNEFSHEGFWNGPRHVGTLLIKEHAPNRFHVESFFELSDRLEFWIKRWQEHMLHIGGPESDLRQQSADIEG</sequence>
<evidence type="ECO:0000259" key="1">
    <source>
        <dbReference type="Pfam" id="PF06985"/>
    </source>
</evidence>
<dbReference type="AlphaFoldDB" id="A0AA39QGI5"/>
<name>A0AA39QGI5_9AGAR</name>
<dbReference type="PANTHER" id="PTHR33112:SF16">
    <property type="entry name" value="HETEROKARYON INCOMPATIBILITY DOMAIN-CONTAINING PROTEIN"/>
    <property type="match status" value="1"/>
</dbReference>
<accession>A0AA39QGI5</accession>
<gene>
    <name evidence="2" type="ORF">EDD18DRAFT_1278426</name>
</gene>
<dbReference type="EMBL" id="JAUEPU010000005">
    <property type="protein sequence ID" value="KAK0502465.1"/>
    <property type="molecule type" value="Genomic_DNA"/>
</dbReference>
<evidence type="ECO:0000313" key="2">
    <source>
        <dbReference type="EMBL" id="KAK0502465.1"/>
    </source>
</evidence>
<keyword evidence="3" id="KW-1185">Reference proteome</keyword>
<dbReference type="PANTHER" id="PTHR33112">
    <property type="entry name" value="DOMAIN PROTEIN, PUTATIVE-RELATED"/>
    <property type="match status" value="1"/>
</dbReference>
<reference evidence="2" key="1">
    <citation type="submission" date="2023-06" db="EMBL/GenBank/DDBJ databases">
        <authorList>
            <consortium name="Lawrence Berkeley National Laboratory"/>
            <person name="Ahrendt S."/>
            <person name="Sahu N."/>
            <person name="Indic B."/>
            <person name="Wong-Bajracharya J."/>
            <person name="Merenyi Z."/>
            <person name="Ke H.-M."/>
            <person name="Monk M."/>
            <person name="Kocsube S."/>
            <person name="Drula E."/>
            <person name="Lipzen A."/>
            <person name="Balint B."/>
            <person name="Henrissat B."/>
            <person name="Andreopoulos B."/>
            <person name="Martin F.M."/>
            <person name="Harder C.B."/>
            <person name="Rigling D."/>
            <person name="Ford K.L."/>
            <person name="Foster G.D."/>
            <person name="Pangilinan J."/>
            <person name="Papanicolaou A."/>
            <person name="Barry K."/>
            <person name="LaButti K."/>
            <person name="Viragh M."/>
            <person name="Koriabine M."/>
            <person name="Yan M."/>
            <person name="Riley R."/>
            <person name="Champramary S."/>
            <person name="Plett K.L."/>
            <person name="Tsai I.J."/>
            <person name="Slot J."/>
            <person name="Sipos G."/>
            <person name="Plett J."/>
            <person name="Nagy L.G."/>
            <person name="Grigoriev I.V."/>
        </authorList>
    </citation>
    <scope>NUCLEOTIDE SEQUENCE</scope>
    <source>
        <strain evidence="2">HWK02</strain>
    </source>
</reference>
<dbReference type="Pfam" id="PF06985">
    <property type="entry name" value="HET"/>
    <property type="match status" value="1"/>
</dbReference>
<comment type="caution">
    <text evidence="2">The sequence shown here is derived from an EMBL/GenBank/DDBJ whole genome shotgun (WGS) entry which is preliminary data.</text>
</comment>
<proteinExistence type="predicted"/>
<protein>
    <recommendedName>
        <fullName evidence="1">Heterokaryon incompatibility domain-containing protein</fullName>
    </recommendedName>
</protein>
<feature type="domain" description="Heterokaryon incompatibility" evidence="1">
    <location>
        <begin position="62"/>
        <end position="151"/>
    </location>
</feature>
<evidence type="ECO:0000313" key="3">
    <source>
        <dbReference type="Proteomes" id="UP001175228"/>
    </source>
</evidence>